<dbReference type="Proteomes" id="UP000231259">
    <property type="component" value="Unassembled WGS sequence"/>
</dbReference>
<organism evidence="1 2">
    <name type="scientific">Puniceibacterium antarcticum</name>
    <dbReference type="NCBI Taxonomy" id="1206336"/>
    <lineage>
        <taxon>Bacteria</taxon>
        <taxon>Pseudomonadati</taxon>
        <taxon>Pseudomonadota</taxon>
        <taxon>Alphaproteobacteria</taxon>
        <taxon>Rhodobacterales</taxon>
        <taxon>Paracoccaceae</taxon>
        <taxon>Puniceibacterium</taxon>
    </lineage>
</organism>
<dbReference type="SUPFAM" id="SSF52833">
    <property type="entry name" value="Thioredoxin-like"/>
    <property type="match status" value="1"/>
</dbReference>
<accession>A0A2G8QWH8</accession>
<comment type="caution">
    <text evidence="1">The sequence shown here is derived from an EMBL/GenBank/DDBJ whole genome shotgun (WGS) entry which is preliminary data.</text>
</comment>
<dbReference type="InterPro" id="IPR036249">
    <property type="entry name" value="Thioredoxin-like_sf"/>
</dbReference>
<protein>
    <recommendedName>
        <fullName evidence="3">DUF1223 domain-containing protein</fullName>
    </recommendedName>
</protein>
<evidence type="ECO:0000313" key="2">
    <source>
        <dbReference type="Proteomes" id="UP000231259"/>
    </source>
</evidence>
<evidence type="ECO:0008006" key="3">
    <source>
        <dbReference type="Google" id="ProtNLM"/>
    </source>
</evidence>
<dbReference type="Pfam" id="PF06764">
    <property type="entry name" value="DUF1223"/>
    <property type="match status" value="1"/>
</dbReference>
<name>A0A2G8QWH8_9RHOB</name>
<evidence type="ECO:0000313" key="1">
    <source>
        <dbReference type="EMBL" id="PIL13665.1"/>
    </source>
</evidence>
<dbReference type="PANTHER" id="PTHR36057">
    <property type="match status" value="1"/>
</dbReference>
<sequence>MLFAAPVFAQQSPVVVELYTSQGCSSCPTADALLASLEDRDDVIPLALHVDYWDYIGWADKFAKPAFTARQQGYAVALENRSVYTPQMIVNGKHDVVGNRSKDVAALINAHKGAETFVTLQISRDGGRLSIRANSLREVGPTDIELVRYLPQASVMIERGENAGRTLPYSHIVKSWEVIGQWDGQGSFETSTPISGTDPVVVLVQGANYGPVFAAARLR</sequence>
<keyword evidence="2" id="KW-1185">Reference proteome</keyword>
<gene>
    <name evidence="1" type="ORF">P775_27265</name>
</gene>
<dbReference type="PANTHER" id="PTHR36057:SF1">
    <property type="entry name" value="LIPOPROTEIN LIPID ATTACHMENT SITE-LIKE PROTEIN, PUTATIVE (DUF1223)-RELATED"/>
    <property type="match status" value="1"/>
</dbReference>
<dbReference type="InterPro" id="IPR010634">
    <property type="entry name" value="DUF1223"/>
</dbReference>
<reference evidence="1 2" key="1">
    <citation type="submission" date="2013-09" db="EMBL/GenBank/DDBJ databases">
        <title>Genome sequencing of Phaeobacter antarcticus sp. nov. SM1211.</title>
        <authorList>
            <person name="Zhang X.-Y."/>
            <person name="Liu C."/>
            <person name="Chen X.-L."/>
            <person name="Xie B.-B."/>
            <person name="Qin Q.-L."/>
            <person name="Rong J.-C."/>
            <person name="Zhang Y.-Z."/>
        </authorList>
    </citation>
    <scope>NUCLEOTIDE SEQUENCE [LARGE SCALE GENOMIC DNA]</scope>
    <source>
        <strain evidence="1 2">SM1211</strain>
    </source>
</reference>
<dbReference type="AlphaFoldDB" id="A0A2G8QWH8"/>
<proteinExistence type="predicted"/>
<dbReference type="EMBL" id="AWWI01000182">
    <property type="protein sequence ID" value="PIL13665.1"/>
    <property type="molecule type" value="Genomic_DNA"/>
</dbReference>